<keyword evidence="2" id="KW-1185">Reference proteome</keyword>
<protein>
    <submittedName>
        <fullName evidence="1">GrpB family protein</fullName>
    </submittedName>
</protein>
<dbReference type="PANTHER" id="PTHR34822:SF1">
    <property type="entry name" value="GRPB FAMILY PROTEIN"/>
    <property type="match status" value="1"/>
</dbReference>
<dbReference type="InterPro" id="IPR007344">
    <property type="entry name" value="GrpB/CoaE"/>
</dbReference>
<dbReference type="Proteomes" id="UP001231924">
    <property type="component" value="Unassembled WGS sequence"/>
</dbReference>
<evidence type="ECO:0000313" key="1">
    <source>
        <dbReference type="EMBL" id="MDL5157856.1"/>
    </source>
</evidence>
<reference evidence="1 2" key="1">
    <citation type="submission" date="2023-06" db="EMBL/GenBank/DDBJ databases">
        <title>Actinomycetospora Odt1-22.</title>
        <authorList>
            <person name="Supong K."/>
        </authorList>
    </citation>
    <scope>NUCLEOTIDE SEQUENCE [LARGE SCALE GENOMIC DNA]</scope>
    <source>
        <strain evidence="1 2">Odt1-22</strain>
    </source>
</reference>
<sequence>MAFDERALVRGPQPAVPEIVPYDDGWPDRFEQHRRRIAVALGSRAHEVEHIGSTSVPGLGAKDVVDVLVVLDDPDDEAAYLTDLERAGYELRVREPGHRALRETSGRRVNVHCYAAGDDEITKYRLLREHLRAHEDARRTYEDAKRALAGREWPDMNHYAEAKGPTIHRLLREAGWTGAL</sequence>
<organism evidence="1 2">
    <name type="scientific">Actinomycetospora termitidis</name>
    <dbReference type="NCBI Taxonomy" id="3053470"/>
    <lineage>
        <taxon>Bacteria</taxon>
        <taxon>Bacillati</taxon>
        <taxon>Actinomycetota</taxon>
        <taxon>Actinomycetes</taxon>
        <taxon>Pseudonocardiales</taxon>
        <taxon>Pseudonocardiaceae</taxon>
        <taxon>Actinomycetospora</taxon>
    </lineage>
</organism>
<accession>A0ABT7MBM1</accession>
<dbReference type="EMBL" id="JASVWF010000003">
    <property type="protein sequence ID" value="MDL5157856.1"/>
    <property type="molecule type" value="Genomic_DNA"/>
</dbReference>
<dbReference type="Pfam" id="PF04229">
    <property type="entry name" value="GrpB"/>
    <property type="match status" value="1"/>
</dbReference>
<dbReference type="Gene3D" id="3.30.460.10">
    <property type="entry name" value="Beta Polymerase, domain 2"/>
    <property type="match status" value="1"/>
</dbReference>
<gene>
    <name evidence="1" type="ORF">QRT03_17950</name>
</gene>
<dbReference type="RefSeq" id="WP_286054305.1">
    <property type="nucleotide sequence ID" value="NZ_JASVWF010000003.1"/>
</dbReference>
<dbReference type="SUPFAM" id="SSF81301">
    <property type="entry name" value="Nucleotidyltransferase"/>
    <property type="match status" value="1"/>
</dbReference>
<comment type="caution">
    <text evidence="1">The sequence shown here is derived from an EMBL/GenBank/DDBJ whole genome shotgun (WGS) entry which is preliminary data.</text>
</comment>
<evidence type="ECO:0000313" key="2">
    <source>
        <dbReference type="Proteomes" id="UP001231924"/>
    </source>
</evidence>
<dbReference type="PANTHER" id="PTHR34822">
    <property type="entry name" value="GRPB DOMAIN PROTEIN (AFU_ORTHOLOGUE AFUA_1G01530)"/>
    <property type="match status" value="1"/>
</dbReference>
<dbReference type="InterPro" id="IPR043519">
    <property type="entry name" value="NT_sf"/>
</dbReference>
<name>A0ABT7MBM1_9PSEU</name>
<proteinExistence type="predicted"/>